<sequence>MSIILTGQSKASDIFKTLYDTITPRPDDNVFKTVRIFL</sequence>
<evidence type="ECO:0000313" key="1">
    <source>
        <dbReference type="EMBL" id="CDW43801.1"/>
    </source>
</evidence>
<dbReference type="EMBL" id="HACA01026440">
    <property type="protein sequence ID" value="CDW43801.1"/>
    <property type="molecule type" value="Transcribed_RNA"/>
</dbReference>
<proteinExistence type="predicted"/>
<name>A0A0K2V1E3_LEPSM</name>
<reference evidence="1" key="1">
    <citation type="submission" date="2014-05" db="EMBL/GenBank/DDBJ databases">
        <authorList>
            <person name="Chronopoulou M."/>
        </authorList>
    </citation>
    <scope>NUCLEOTIDE SEQUENCE</scope>
    <source>
        <tissue evidence="1">Whole organism</tissue>
    </source>
</reference>
<dbReference type="AlphaFoldDB" id="A0A0K2V1E3"/>
<protein>
    <submittedName>
        <fullName evidence="1">Uncharacterized protein</fullName>
    </submittedName>
</protein>
<accession>A0A0K2V1E3</accession>
<organism evidence="1">
    <name type="scientific">Lepeophtheirus salmonis</name>
    <name type="common">Salmon louse</name>
    <name type="synonym">Caligus salmonis</name>
    <dbReference type="NCBI Taxonomy" id="72036"/>
    <lineage>
        <taxon>Eukaryota</taxon>
        <taxon>Metazoa</taxon>
        <taxon>Ecdysozoa</taxon>
        <taxon>Arthropoda</taxon>
        <taxon>Crustacea</taxon>
        <taxon>Multicrustacea</taxon>
        <taxon>Hexanauplia</taxon>
        <taxon>Copepoda</taxon>
        <taxon>Siphonostomatoida</taxon>
        <taxon>Caligidae</taxon>
        <taxon>Lepeophtheirus</taxon>
    </lineage>
</organism>